<evidence type="ECO:0000259" key="1">
    <source>
        <dbReference type="Pfam" id="PF01936"/>
    </source>
</evidence>
<evidence type="ECO:0000313" key="2">
    <source>
        <dbReference type="EMBL" id="OGG59460.1"/>
    </source>
</evidence>
<dbReference type="AlphaFoldDB" id="A0A1F6DDQ7"/>
<gene>
    <name evidence="2" type="ORF">A3C86_00695</name>
</gene>
<feature type="domain" description="NYN" evidence="1">
    <location>
        <begin position="4"/>
        <end position="150"/>
    </location>
</feature>
<proteinExistence type="predicted"/>
<dbReference type="CDD" id="cd10911">
    <property type="entry name" value="PIN_LabA"/>
    <property type="match status" value="1"/>
</dbReference>
<accession>A0A1F6DDQ7</accession>
<sequence length="176" mass="19807">MAEKVTIFIDGGNLYKRLKERGVLPGKRFNYAKLIDFLLRGRSLSSKRYYVGAVRNYDQTARSQEMVEAQQKFLSALELQGFLIERGRIVYDHKIREKGVDVKIAIDLVIGSVENEYDTAVVVSSDTDLIPAIKYVISRGKKVEYAGFAERPSLGLARESSLSVLLLPDDVSRMAN</sequence>
<name>A0A1F6DDQ7_9BACT</name>
<organism evidence="2 3">
    <name type="scientific">Candidatus Kaiserbacteria bacterium RIFCSPHIGHO2_02_FULL_49_16</name>
    <dbReference type="NCBI Taxonomy" id="1798490"/>
    <lineage>
        <taxon>Bacteria</taxon>
        <taxon>Candidatus Kaiseribacteriota</taxon>
    </lineage>
</organism>
<dbReference type="InterPro" id="IPR047140">
    <property type="entry name" value="LabA"/>
</dbReference>
<protein>
    <recommendedName>
        <fullName evidence="1">NYN domain-containing protein</fullName>
    </recommendedName>
</protein>
<comment type="caution">
    <text evidence="2">The sequence shown here is derived from an EMBL/GenBank/DDBJ whole genome shotgun (WGS) entry which is preliminary data.</text>
</comment>
<dbReference type="GO" id="GO:0004540">
    <property type="term" value="F:RNA nuclease activity"/>
    <property type="evidence" value="ECO:0007669"/>
    <property type="project" value="InterPro"/>
</dbReference>
<evidence type="ECO:0000313" key="3">
    <source>
        <dbReference type="Proteomes" id="UP000178042"/>
    </source>
</evidence>
<dbReference type="Proteomes" id="UP000178042">
    <property type="component" value="Unassembled WGS sequence"/>
</dbReference>
<dbReference type="PANTHER" id="PTHR35458">
    <property type="entry name" value="SLR0755 PROTEIN"/>
    <property type="match status" value="1"/>
</dbReference>
<dbReference type="Gene3D" id="3.40.50.1010">
    <property type="entry name" value="5'-nuclease"/>
    <property type="match status" value="1"/>
</dbReference>
<dbReference type="Pfam" id="PF01936">
    <property type="entry name" value="NYN"/>
    <property type="match status" value="1"/>
</dbReference>
<dbReference type="EMBL" id="MFLD01000026">
    <property type="protein sequence ID" value="OGG59460.1"/>
    <property type="molecule type" value="Genomic_DNA"/>
</dbReference>
<dbReference type="PANTHER" id="PTHR35458:SF8">
    <property type="entry name" value="SLR0650 PROTEIN"/>
    <property type="match status" value="1"/>
</dbReference>
<dbReference type="InterPro" id="IPR021139">
    <property type="entry name" value="NYN"/>
</dbReference>
<reference evidence="2 3" key="1">
    <citation type="journal article" date="2016" name="Nat. Commun.">
        <title>Thousands of microbial genomes shed light on interconnected biogeochemical processes in an aquifer system.</title>
        <authorList>
            <person name="Anantharaman K."/>
            <person name="Brown C.T."/>
            <person name="Hug L.A."/>
            <person name="Sharon I."/>
            <person name="Castelle C.J."/>
            <person name="Probst A.J."/>
            <person name="Thomas B.C."/>
            <person name="Singh A."/>
            <person name="Wilkins M.J."/>
            <person name="Karaoz U."/>
            <person name="Brodie E.L."/>
            <person name="Williams K.H."/>
            <person name="Hubbard S.S."/>
            <person name="Banfield J.F."/>
        </authorList>
    </citation>
    <scope>NUCLEOTIDE SEQUENCE [LARGE SCALE GENOMIC DNA]</scope>
</reference>